<protein>
    <submittedName>
        <fullName evidence="3">Uncharacterized protein</fullName>
    </submittedName>
</protein>
<gene>
    <name evidence="3" type="ORF">ACFVKH_11735</name>
</gene>
<keyword evidence="2" id="KW-0812">Transmembrane</keyword>
<evidence type="ECO:0000313" key="3">
    <source>
        <dbReference type="EMBL" id="MFE4106954.1"/>
    </source>
</evidence>
<feature type="compositionally biased region" description="Polar residues" evidence="1">
    <location>
        <begin position="92"/>
        <end position="102"/>
    </location>
</feature>
<feature type="region of interest" description="Disordered" evidence="1">
    <location>
        <begin position="92"/>
        <end position="128"/>
    </location>
</feature>
<accession>A0ABW6IFJ3</accession>
<feature type="compositionally biased region" description="Low complexity" evidence="1">
    <location>
        <begin position="50"/>
        <end position="61"/>
    </location>
</feature>
<evidence type="ECO:0000256" key="1">
    <source>
        <dbReference type="SAM" id="MobiDB-lite"/>
    </source>
</evidence>
<keyword evidence="2" id="KW-1133">Transmembrane helix</keyword>
<evidence type="ECO:0000256" key="2">
    <source>
        <dbReference type="SAM" id="Phobius"/>
    </source>
</evidence>
<name>A0ABW6IFJ3_9CYAN</name>
<evidence type="ECO:0000313" key="4">
    <source>
        <dbReference type="Proteomes" id="UP001600165"/>
    </source>
</evidence>
<comment type="caution">
    <text evidence="3">The sequence shown here is derived from an EMBL/GenBank/DDBJ whole genome shotgun (WGS) entry which is preliminary data.</text>
</comment>
<dbReference type="EMBL" id="JBHZOL010000075">
    <property type="protein sequence ID" value="MFE4106954.1"/>
    <property type="molecule type" value="Genomic_DNA"/>
</dbReference>
<feature type="transmembrane region" description="Helical" evidence="2">
    <location>
        <begin position="249"/>
        <end position="270"/>
    </location>
</feature>
<feature type="transmembrane region" description="Helical" evidence="2">
    <location>
        <begin position="276"/>
        <end position="293"/>
    </location>
</feature>
<organism evidence="3 4">
    <name type="scientific">Almyronema epifaneia S1</name>
    <dbReference type="NCBI Taxonomy" id="2991925"/>
    <lineage>
        <taxon>Bacteria</taxon>
        <taxon>Bacillati</taxon>
        <taxon>Cyanobacteriota</taxon>
        <taxon>Cyanophyceae</taxon>
        <taxon>Nodosilineales</taxon>
        <taxon>Nodosilineaceae</taxon>
        <taxon>Almyronema</taxon>
        <taxon>Almyronema epifaneia</taxon>
    </lineage>
</organism>
<feature type="region of interest" description="Disordered" evidence="1">
    <location>
        <begin position="48"/>
        <end position="69"/>
    </location>
</feature>
<feature type="region of interest" description="Disordered" evidence="1">
    <location>
        <begin position="1"/>
        <end position="22"/>
    </location>
</feature>
<keyword evidence="2" id="KW-0472">Membrane</keyword>
<feature type="compositionally biased region" description="Basic and acidic residues" evidence="1">
    <location>
        <begin position="107"/>
        <end position="120"/>
    </location>
</feature>
<dbReference type="RefSeq" id="WP_377965205.1">
    <property type="nucleotide sequence ID" value="NZ_JBHZOL010000075.1"/>
</dbReference>
<dbReference type="Proteomes" id="UP001600165">
    <property type="component" value="Unassembled WGS sequence"/>
</dbReference>
<reference evidence="3 4" key="1">
    <citation type="submission" date="2024-10" db="EMBL/GenBank/DDBJ databases">
        <authorList>
            <person name="Ratan Roy A."/>
            <person name="Morales Sandoval P.H."/>
            <person name="De Los Santos Villalobos S."/>
            <person name="Chakraborty S."/>
            <person name="Mukherjee J."/>
        </authorList>
    </citation>
    <scope>NUCLEOTIDE SEQUENCE [LARGE SCALE GENOMIC DNA]</scope>
    <source>
        <strain evidence="3 4">S1</strain>
    </source>
</reference>
<proteinExistence type="predicted"/>
<sequence>MSSGTKALLKPPGQSLASAASPLVKKSQCGCGKAAGLSGKCSACQQRRLATQTQSASSQTTEEPTRLHEIGPLLFSPPALSRSSLLEKLQPSLQTNRKNQPAPTKATGERPHDTRQKPEPEQGSATIQCNGSGGYEVVLNNWAGAACGTEGCVRAHEQSHIADWQAKWPTGCQGQPRGYLPKGDPPDNPLMTVAEYQAFLKESECKAHTVDLTCAEALPKTGGCRQTVNDYIRLTKTQKANWCPGLSRLAKVLLGIGGGALAGAGIGALIGGGLGAGIGAGIGALIGGIAGGLL</sequence>
<keyword evidence="4" id="KW-1185">Reference proteome</keyword>